<reference evidence="2" key="1">
    <citation type="submission" date="2021-03" db="EMBL/GenBank/DDBJ databases">
        <title>Revisited historic fungal species revealed as producer of novel bioactive compounds through whole genome sequencing and comparative genomics.</title>
        <authorList>
            <person name="Vignolle G.A."/>
            <person name="Hochenegger N."/>
            <person name="Mach R.L."/>
            <person name="Mach-Aigner A.R."/>
            <person name="Javad Rahimi M."/>
            <person name="Salim K.A."/>
            <person name="Chan C.M."/>
            <person name="Lim L.B.L."/>
            <person name="Cai F."/>
            <person name="Druzhinina I.S."/>
            <person name="U'Ren J.M."/>
            <person name="Derntl C."/>
        </authorList>
    </citation>
    <scope>NUCLEOTIDE SEQUENCE</scope>
    <source>
        <strain evidence="2">TUCIM 5799</strain>
    </source>
</reference>
<dbReference type="EMBL" id="JAFIMR010000006">
    <property type="protein sequence ID" value="KAI1877489.1"/>
    <property type="molecule type" value="Genomic_DNA"/>
</dbReference>
<name>A0A9Q0ATJ8_9PEZI</name>
<proteinExistence type="predicted"/>
<organism evidence="2 3">
    <name type="scientific">Neoarthrinium moseri</name>
    <dbReference type="NCBI Taxonomy" id="1658444"/>
    <lineage>
        <taxon>Eukaryota</taxon>
        <taxon>Fungi</taxon>
        <taxon>Dikarya</taxon>
        <taxon>Ascomycota</taxon>
        <taxon>Pezizomycotina</taxon>
        <taxon>Sordariomycetes</taxon>
        <taxon>Xylariomycetidae</taxon>
        <taxon>Amphisphaeriales</taxon>
        <taxon>Apiosporaceae</taxon>
        <taxon>Neoarthrinium</taxon>
    </lineage>
</organism>
<dbReference type="AlphaFoldDB" id="A0A9Q0ATJ8"/>
<feature type="compositionally biased region" description="Basic residues" evidence="1">
    <location>
        <begin position="198"/>
        <end position="210"/>
    </location>
</feature>
<comment type="caution">
    <text evidence="2">The sequence shown here is derived from an EMBL/GenBank/DDBJ whole genome shotgun (WGS) entry which is preliminary data.</text>
</comment>
<evidence type="ECO:0000313" key="3">
    <source>
        <dbReference type="Proteomes" id="UP000829685"/>
    </source>
</evidence>
<keyword evidence="3" id="KW-1185">Reference proteome</keyword>
<feature type="compositionally biased region" description="Polar residues" evidence="1">
    <location>
        <begin position="163"/>
        <end position="180"/>
    </location>
</feature>
<feature type="compositionally biased region" description="Pro residues" evidence="1">
    <location>
        <begin position="112"/>
        <end position="126"/>
    </location>
</feature>
<feature type="region of interest" description="Disordered" evidence="1">
    <location>
        <begin position="51"/>
        <end position="91"/>
    </location>
</feature>
<feature type="compositionally biased region" description="Polar residues" evidence="1">
    <location>
        <begin position="52"/>
        <end position="63"/>
    </location>
</feature>
<evidence type="ECO:0000313" key="2">
    <source>
        <dbReference type="EMBL" id="KAI1877489.1"/>
    </source>
</evidence>
<gene>
    <name evidence="2" type="ORF">JX265_003497</name>
</gene>
<accession>A0A9Q0ATJ8</accession>
<feature type="compositionally biased region" description="Basic and acidic residues" evidence="1">
    <location>
        <begin position="79"/>
        <end position="91"/>
    </location>
</feature>
<dbReference type="Proteomes" id="UP000829685">
    <property type="component" value="Unassembled WGS sequence"/>
</dbReference>
<protein>
    <submittedName>
        <fullName evidence="2">Uncharacterized protein</fullName>
    </submittedName>
</protein>
<evidence type="ECO:0000256" key="1">
    <source>
        <dbReference type="SAM" id="MobiDB-lite"/>
    </source>
</evidence>
<sequence>MIDEGLDSEWVDGDGTGHKSMCLWYDSSGNGKSLRRISAQSNMVMVRAPSRVVSTSDHQSGFSETECGENPDINELSGTDEHTAEQAHDDSIFDVEDIWLQIADMESDPGYTIPPPPRPRPSGPRPMPDKLPSLLPPEMENYKPALPHREPHHGKNKTGLVRNGSSHQAVHVQRSTSTTKKPAAQARILTLQAFGPPRGRRSSTATKRHK</sequence>
<feature type="region of interest" description="Disordered" evidence="1">
    <location>
        <begin position="106"/>
        <end position="210"/>
    </location>
</feature>